<feature type="transmembrane region" description="Helical" evidence="3">
    <location>
        <begin position="7"/>
        <end position="26"/>
    </location>
</feature>
<reference evidence="4 5" key="1">
    <citation type="journal article" date="2006" name="Int. J. Syst. Evol. Microbiol.">
        <title>Costertonia aggregata gen. nov., sp. nov., a mesophilic marine bacterium of the family Flavobacteriaceae, isolated from a mature biofilm.</title>
        <authorList>
            <person name="Kwon K.K."/>
            <person name="Lee Y.K."/>
            <person name="Lee H.K."/>
        </authorList>
    </citation>
    <scope>NUCLEOTIDE SEQUENCE [LARGE SCALE GENOMIC DNA]</scope>
    <source>
        <strain evidence="4 5">KCCM 42265</strain>
    </source>
</reference>
<comment type="similarity">
    <text evidence="2">Belongs to the CDP-alcohol phosphatidyltransferase class-I family.</text>
</comment>
<feature type="transmembrane region" description="Helical" evidence="3">
    <location>
        <begin position="211"/>
        <end position="240"/>
    </location>
</feature>
<keyword evidence="3" id="KW-0812">Transmembrane</keyword>
<dbReference type="GO" id="GO:0008654">
    <property type="term" value="P:phospholipid biosynthetic process"/>
    <property type="evidence" value="ECO:0007669"/>
    <property type="project" value="InterPro"/>
</dbReference>
<dbReference type="GO" id="GO:0016780">
    <property type="term" value="F:phosphotransferase activity, for other substituted phosphate groups"/>
    <property type="evidence" value="ECO:0007669"/>
    <property type="project" value="InterPro"/>
</dbReference>
<evidence type="ECO:0000313" key="4">
    <source>
        <dbReference type="EMBL" id="QLG46373.1"/>
    </source>
</evidence>
<protein>
    <submittedName>
        <fullName evidence="4">CDP-alcohol phosphatidyltransferase family protein</fullName>
    </submittedName>
</protein>
<evidence type="ECO:0000256" key="1">
    <source>
        <dbReference type="ARBA" id="ARBA00022679"/>
    </source>
</evidence>
<accession>A0A7H9ASD9</accession>
<dbReference type="PROSITE" id="PS51257">
    <property type="entry name" value="PROKAR_LIPOPROTEIN"/>
    <property type="match status" value="1"/>
</dbReference>
<dbReference type="Pfam" id="PF01066">
    <property type="entry name" value="CDP-OH_P_transf"/>
    <property type="match status" value="1"/>
</dbReference>
<dbReference type="InterPro" id="IPR000462">
    <property type="entry name" value="CDP-OH_P_trans"/>
</dbReference>
<proteinExistence type="inferred from homology"/>
<dbReference type="Proteomes" id="UP000509302">
    <property type="component" value="Chromosome"/>
</dbReference>
<name>A0A7H9ASD9_9FLAO</name>
<feature type="transmembrane region" description="Helical" evidence="3">
    <location>
        <begin position="109"/>
        <end position="130"/>
    </location>
</feature>
<feature type="transmembrane region" description="Helical" evidence="3">
    <location>
        <begin position="65"/>
        <end position="84"/>
    </location>
</feature>
<feature type="transmembrane region" description="Helical" evidence="3">
    <location>
        <begin position="142"/>
        <end position="162"/>
    </location>
</feature>
<dbReference type="AlphaFoldDB" id="A0A7H9ASD9"/>
<dbReference type="EMBL" id="CP058595">
    <property type="protein sequence ID" value="QLG46373.1"/>
    <property type="molecule type" value="Genomic_DNA"/>
</dbReference>
<dbReference type="Gene3D" id="1.20.120.1760">
    <property type="match status" value="1"/>
</dbReference>
<dbReference type="InterPro" id="IPR043130">
    <property type="entry name" value="CDP-OH_PTrfase_TM_dom"/>
</dbReference>
<organism evidence="4 5">
    <name type="scientific">Costertonia aggregata</name>
    <dbReference type="NCBI Taxonomy" id="343403"/>
    <lineage>
        <taxon>Bacteria</taxon>
        <taxon>Pseudomonadati</taxon>
        <taxon>Bacteroidota</taxon>
        <taxon>Flavobacteriia</taxon>
        <taxon>Flavobacteriales</taxon>
        <taxon>Flavobacteriaceae</taxon>
        <taxon>Costertonia</taxon>
    </lineage>
</organism>
<evidence type="ECO:0000256" key="2">
    <source>
        <dbReference type="RuleBase" id="RU003750"/>
    </source>
</evidence>
<feature type="transmembrane region" description="Helical" evidence="3">
    <location>
        <begin position="168"/>
        <end position="190"/>
    </location>
</feature>
<dbReference type="InterPro" id="IPR048254">
    <property type="entry name" value="CDP_ALCOHOL_P_TRANSF_CS"/>
</dbReference>
<keyword evidence="1 2" id="KW-0808">Transferase</keyword>
<evidence type="ECO:0000313" key="5">
    <source>
        <dbReference type="Proteomes" id="UP000509302"/>
    </source>
</evidence>
<dbReference type="RefSeq" id="WP_179242652.1">
    <property type="nucleotide sequence ID" value="NZ_CP058595.1"/>
</dbReference>
<dbReference type="GO" id="GO:0016020">
    <property type="term" value="C:membrane"/>
    <property type="evidence" value="ECO:0007669"/>
    <property type="project" value="InterPro"/>
</dbReference>
<keyword evidence="3" id="KW-0472">Membrane</keyword>
<sequence length="257" mass="28303">MKKHIPNFITLLNVLCGCVAAVFAVLNKLEVAALFVLLGIIFDFFDGLAARVLNVRSELGLQLDSLADVITSGLVPGIVMFQLLGMSRTGGWNADFSSGSWNLLAWDDVTLSILPFFGFVITMASAYRLAKFNLDENQVSSFIGLPTPANALLILSLPLILLYHNNNFLNGVILNQWFLVGLTILSAFLLNSKIELFALKFSNWSFKDNALRYIFIILCIVLLATLKFLAVPAIIAFYVLSSMIGNTGKKNKRNETS</sequence>
<feature type="transmembrane region" description="Helical" evidence="3">
    <location>
        <begin position="32"/>
        <end position="53"/>
    </location>
</feature>
<dbReference type="PROSITE" id="PS00379">
    <property type="entry name" value="CDP_ALCOHOL_P_TRANSF"/>
    <property type="match status" value="1"/>
</dbReference>
<evidence type="ECO:0000256" key="3">
    <source>
        <dbReference type="SAM" id="Phobius"/>
    </source>
</evidence>
<gene>
    <name evidence="4" type="ORF">HYG79_13785</name>
</gene>
<keyword evidence="3" id="KW-1133">Transmembrane helix</keyword>
<keyword evidence="5" id="KW-1185">Reference proteome</keyword>
<dbReference type="KEGG" id="cagg:HYG79_13785"/>